<organism evidence="2 3">
    <name type="scientific">Isobaculum melis</name>
    <dbReference type="NCBI Taxonomy" id="142588"/>
    <lineage>
        <taxon>Bacteria</taxon>
        <taxon>Bacillati</taxon>
        <taxon>Bacillota</taxon>
        <taxon>Bacilli</taxon>
        <taxon>Lactobacillales</taxon>
        <taxon>Carnobacteriaceae</taxon>
        <taxon>Isobaculum</taxon>
    </lineage>
</organism>
<dbReference type="Gene3D" id="3.40.630.30">
    <property type="match status" value="1"/>
</dbReference>
<evidence type="ECO:0000259" key="1">
    <source>
        <dbReference type="PROSITE" id="PS51186"/>
    </source>
</evidence>
<dbReference type="PROSITE" id="PS51186">
    <property type="entry name" value="GNAT"/>
    <property type="match status" value="1"/>
</dbReference>
<dbReference type="AlphaFoldDB" id="A0A1H9PV33"/>
<reference evidence="2 3" key="1">
    <citation type="submission" date="2016-10" db="EMBL/GenBank/DDBJ databases">
        <authorList>
            <person name="de Groot N.N."/>
        </authorList>
    </citation>
    <scope>NUCLEOTIDE SEQUENCE [LARGE SCALE GENOMIC DNA]</scope>
    <source>
        <strain evidence="2 3">DSM 13760</strain>
    </source>
</reference>
<dbReference type="InterPro" id="IPR016181">
    <property type="entry name" value="Acyl_CoA_acyltransferase"/>
</dbReference>
<dbReference type="OrthoDB" id="581534at2"/>
<evidence type="ECO:0000313" key="2">
    <source>
        <dbReference type="EMBL" id="SER52032.1"/>
    </source>
</evidence>
<dbReference type="RefSeq" id="WP_092649312.1">
    <property type="nucleotide sequence ID" value="NZ_FOHA01000001.1"/>
</dbReference>
<dbReference type="Proteomes" id="UP000198948">
    <property type="component" value="Unassembled WGS sequence"/>
</dbReference>
<gene>
    <name evidence="2" type="ORF">SAMN04488559_101157</name>
</gene>
<protein>
    <submittedName>
        <fullName evidence="2">Acetyltransferase (GNAT) domain-containing protein</fullName>
    </submittedName>
</protein>
<evidence type="ECO:0000313" key="3">
    <source>
        <dbReference type="Proteomes" id="UP000198948"/>
    </source>
</evidence>
<dbReference type="CDD" id="cd04301">
    <property type="entry name" value="NAT_SF"/>
    <property type="match status" value="1"/>
</dbReference>
<dbReference type="SUPFAM" id="SSF55729">
    <property type="entry name" value="Acyl-CoA N-acyltransferases (Nat)"/>
    <property type="match status" value="1"/>
</dbReference>
<keyword evidence="3" id="KW-1185">Reference proteome</keyword>
<proteinExistence type="predicted"/>
<dbReference type="GO" id="GO:0016747">
    <property type="term" value="F:acyltransferase activity, transferring groups other than amino-acyl groups"/>
    <property type="evidence" value="ECO:0007669"/>
    <property type="project" value="InterPro"/>
</dbReference>
<sequence>MLDKTMPHIAVLMTKRDVANYPIYSLPAGYQFCGYQPGDEEAWAALQVAVGQMENQATARQIFQEVFLSVAAEEQITKKCLFVKNQADQIVATASLWHGEHFGTSMQRIHYVAVAEQEAGKGIAKAMLTKLLNLYHELGLQQEFLYLTTQTESYVAIQLYLTFGFVPYCGVKPPNFKLAHYQEQTPKAWAMIRAKIESR</sequence>
<dbReference type="Pfam" id="PF00583">
    <property type="entry name" value="Acetyltransf_1"/>
    <property type="match status" value="1"/>
</dbReference>
<dbReference type="InterPro" id="IPR000182">
    <property type="entry name" value="GNAT_dom"/>
</dbReference>
<dbReference type="EMBL" id="FOHA01000001">
    <property type="protein sequence ID" value="SER52032.1"/>
    <property type="molecule type" value="Genomic_DNA"/>
</dbReference>
<keyword evidence="2" id="KW-0808">Transferase</keyword>
<feature type="domain" description="N-acetyltransferase" evidence="1">
    <location>
        <begin position="30"/>
        <end position="183"/>
    </location>
</feature>
<accession>A0A1H9PV33</accession>
<dbReference type="STRING" id="142588.SAMN04488559_101157"/>
<name>A0A1H9PV33_9LACT</name>